<feature type="non-terminal residue" evidence="2">
    <location>
        <position position="1"/>
    </location>
</feature>
<sequence>GPFVVACDREVGNEVPRGWEGALAARRLSAPIEELPSPPLSHRPHCKLPPSALSLHPSPSPPPPPIFQ</sequence>
<evidence type="ECO:0000256" key="1">
    <source>
        <dbReference type="SAM" id="MobiDB-lite"/>
    </source>
</evidence>
<accession>A0A061RYE4</accession>
<organism evidence="2">
    <name type="scientific">Tetraselmis sp. GSL018</name>
    <dbReference type="NCBI Taxonomy" id="582737"/>
    <lineage>
        <taxon>Eukaryota</taxon>
        <taxon>Viridiplantae</taxon>
        <taxon>Chlorophyta</taxon>
        <taxon>core chlorophytes</taxon>
        <taxon>Chlorodendrophyceae</taxon>
        <taxon>Chlorodendrales</taxon>
        <taxon>Chlorodendraceae</taxon>
        <taxon>Tetraselmis</taxon>
    </lineage>
</organism>
<feature type="compositionally biased region" description="Pro residues" evidence="1">
    <location>
        <begin position="58"/>
        <end position="68"/>
    </location>
</feature>
<feature type="non-terminal residue" evidence="2">
    <location>
        <position position="68"/>
    </location>
</feature>
<feature type="compositionally biased region" description="Low complexity" evidence="1">
    <location>
        <begin position="48"/>
        <end position="57"/>
    </location>
</feature>
<protein>
    <submittedName>
        <fullName evidence="2">Uncharacterized protein</fullName>
    </submittedName>
</protein>
<name>A0A061RYE4_9CHLO</name>
<evidence type="ECO:0000313" key="2">
    <source>
        <dbReference type="EMBL" id="JAC75784.1"/>
    </source>
</evidence>
<reference evidence="2" key="1">
    <citation type="submission" date="2014-05" db="EMBL/GenBank/DDBJ databases">
        <title>The transcriptome of the halophilic microalga Tetraselmis sp. GSL018 isolated from the Great Salt Lake, Utah.</title>
        <authorList>
            <person name="Jinkerson R.E."/>
            <person name="D'Adamo S."/>
            <person name="Posewitz M.C."/>
        </authorList>
    </citation>
    <scope>NUCLEOTIDE SEQUENCE</scope>
    <source>
        <strain evidence="2">GSL018</strain>
    </source>
</reference>
<gene>
    <name evidence="2" type="ORF">TSPGSL018_22075</name>
</gene>
<dbReference type="EMBL" id="GBEZ01009835">
    <property type="protein sequence ID" value="JAC75784.1"/>
    <property type="molecule type" value="Transcribed_RNA"/>
</dbReference>
<proteinExistence type="predicted"/>
<dbReference type="AlphaFoldDB" id="A0A061RYE4"/>
<feature type="region of interest" description="Disordered" evidence="1">
    <location>
        <begin position="33"/>
        <end position="68"/>
    </location>
</feature>